<proteinExistence type="predicted"/>
<dbReference type="AlphaFoldDB" id="A0A4C1X131"/>
<name>A0A4C1X131_EUMVA</name>
<protein>
    <submittedName>
        <fullName evidence="1">Uncharacterized protein</fullName>
    </submittedName>
</protein>
<dbReference type="Proteomes" id="UP000299102">
    <property type="component" value="Unassembled WGS sequence"/>
</dbReference>
<sequence>MFQKPDNEYLTRAAPVVCLRFGSGVQLPPRVTVSISKIILARISDFICYRRKEKVASDKRLHPRGADVKCKRAPSLSPEEGA</sequence>
<keyword evidence="2" id="KW-1185">Reference proteome</keyword>
<dbReference type="EMBL" id="BGZK01000701">
    <property type="protein sequence ID" value="GBP56780.1"/>
    <property type="molecule type" value="Genomic_DNA"/>
</dbReference>
<evidence type="ECO:0000313" key="1">
    <source>
        <dbReference type="EMBL" id="GBP56780.1"/>
    </source>
</evidence>
<evidence type="ECO:0000313" key="2">
    <source>
        <dbReference type="Proteomes" id="UP000299102"/>
    </source>
</evidence>
<comment type="caution">
    <text evidence="1">The sequence shown here is derived from an EMBL/GenBank/DDBJ whole genome shotgun (WGS) entry which is preliminary data.</text>
</comment>
<reference evidence="1 2" key="1">
    <citation type="journal article" date="2019" name="Commun. Biol.">
        <title>The bagworm genome reveals a unique fibroin gene that provides high tensile strength.</title>
        <authorList>
            <person name="Kono N."/>
            <person name="Nakamura H."/>
            <person name="Ohtoshi R."/>
            <person name="Tomita M."/>
            <person name="Numata K."/>
            <person name="Arakawa K."/>
        </authorList>
    </citation>
    <scope>NUCLEOTIDE SEQUENCE [LARGE SCALE GENOMIC DNA]</scope>
</reference>
<accession>A0A4C1X131</accession>
<gene>
    <name evidence="1" type="ORF">EVAR_91432_1</name>
</gene>
<organism evidence="1 2">
    <name type="scientific">Eumeta variegata</name>
    <name type="common">Bagworm moth</name>
    <name type="synonym">Eumeta japonica</name>
    <dbReference type="NCBI Taxonomy" id="151549"/>
    <lineage>
        <taxon>Eukaryota</taxon>
        <taxon>Metazoa</taxon>
        <taxon>Ecdysozoa</taxon>
        <taxon>Arthropoda</taxon>
        <taxon>Hexapoda</taxon>
        <taxon>Insecta</taxon>
        <taxon>Pterygota</taxon>
        <taxon>Neoptera</taxon>
        <taxon>Endopterygota</taxon>
        <taxon>Lepidoptera</taxon>
        <taxon>Glossata</taxon>
        <taxon>Ditrysia</taxon>
        <taxon>Tineoidea</taxon>
        <taxon>Psychidae</taxon>
        <taxon>Oiketicinae</taxon>
        <taxon>Eumeta</taxon>
    </lineage>
</organism>